<dbReference type="PANTHER" id="PTHR31286">
    <property type="entry name" value="GLYCINE-RICH CELL WALL STRUCTURAL PROTEIN 1.8-LIKE"/>
    <property type="match status" value="1"/>
</dbReference>
<dbReference type="KEGG" id="nsy:104230235"/>
<name>A0A1U7WRS9_NICSY</name>
<reference evidence="3" key="2">
    <citation type="submission" date="2025-08" db="UniProtKB">
        <authorList>
            <consortium name="RefSeq"/>
        </authorList>
    </citation>
    <scope>IDENTIFICATION</scope>
    <source>
        <tissue evidence="3">Leaf</tissue>
    </source>
</reference>
<feature type="domain" description="DUF4283" evidence="1">
    <location>
        <begin position="23"/>
        <end position="80"/>
    </location>
</feature>
<organism evidence="2 3">
    <name type="scientific">Nicotiana sylvestris</name>
    <name type="common">Wood tobacco</name>
    <name type="synonym">South American tobacco</name>
    <dbReference type="NCBI Taxonomy" id="4096"/>
    <lineage>
        <taxon>Eukaryota</taxon>
        <taxon>Viridiplantae</taxon>
        <taxon>Streptophyta</taxon>
        <taxon>Embryophyta</taxon>
        <taxon>Tracheophyta</taxon>
        <taxon>Spermatophyta</taxon>
        <taxon>Magnoliopsida</taxon>
        <taxon>eudicotyledons</taxon>
        <taxon>Gunneridae</taxon>
        <taxon>Pentapetalae</taxon>
        <taxon>asterids</taxon>
        <taxon>lamiids</taxon>
        <taxon>Solanales</taxon>
        <taxon>Solanaceae</taxon>
        <taxon>Nicotianoideae</taxon>
        <taxon>Nicotianeae</taxon>
        <taxon>Nicotiana</taxon>
    </lineage>
</organism>
<dbReference type="RefSeq" id="XP_009781293.1">
    <property type="nucleotide sequence ID" value="XM_009782991.1"/>
</dbReference>
<dbReference type="InterPro" id="IPR025558">
    <property type="entry name" value="DUF4283"/>
</dbReference>
<keyword evidence="2" id="KW-1185">Reference proteome</keyword>
<dbReference type="PANTHER" id="PTHR31286:SF99">
    <property type="entry name" value="DUF4283 DOMAIN-CONTAINING PROTEIN"/>
    <property type="match status" value="1"/>
</dbReference>
<dbReference type="Proteomes" id="UP000189701">
    <property type="component" value="Unplaced"/>
</dbReference>
<dbReference type="AlphaFoldDB" id="A0A1U7WRS9"/>
<gene>
    <name evidence="3" type="primary">LOC104230235</name>
</gene>
<protein>
    <submittedName>
        <fullName evidence="3">Uncharacterized protein LOC104230235</fullName>
    </submittedName>
</protein>
<evidence type="ECO:0000313" key="3">
    <source>
        <dbReference type="RefSeq" id="XP_009781293.1"/>
    </source>
</evidence>
<evidence type="ECO:0000313" key="2">
    <source>
        <dbReference type="Proteomes" id="UP000189701"/>
    </source>
</evidence>
<dbReference type="GeneID" id="104230235"/>
<dbReference type="OrthoDB" id="1750606at2759"/>
<dbReference type="InterPro" id="IPR040256">
    <property type="entry name" value="At4g02000-like"/>
</dbReference>
<proteinExistence type="predicted"/>
<dbReference type="eggNOG" id="KOG1075">
    <property type="taxonomic scope" value="Eukaryota"/>
</dbReference>
<reference evidence="2" key="1">
    <citation type="journal article" date="2013" name="Genome Biol.">
        <title>Reference genomes and transcriptomes of Nicotiana sylvestris and Nicotiana tomentosiformis.</title>
        <authorList>
            <person name="Sierro N."/>
            <person name="Battey J.N."/>
            <person name="Ouadi S."/>
            <person name="Bovet L."/>
            <person name="Goepfert S."/>
            <person name="Bakaher N."/>
            <person name="Peitsch M.C."/>
            <person name="Ivanov N.V."/>
        </authorList>
    </citation>
    <scope>NUCLEOTIDE SEQUENCE [LARGE SCALE GENOMIC DNA]</scope>
</reference>
<dbReference type="Pfam" id="PF14111">
    <property type="entry name" value="DUF4283"/>
    <property type="match status" value="1"/>
</dbReference>
<evidence type="ECO:0000259" key="1">
    <source>
        <dbReference type="Pfam" id="PF14111"/>
    </source>
</evidence>
<sequence length="177" mass="20503">MDTNEMEDEKLSENPEEEIKVPITLWKPTEVFPLIDLGEQYFIVKFNKEENLETILQKGSWFVFGHFLSVQRWEPNFVPAMDKQVLTAIWIHLPNLPTEFYDKKILKKVGNTIGKLLKVDAFTSAALMGRYVRLCIELPLDKPVKSNVWIGNHKQQILYEGKNLLCRNCGCLGHVAR</sequence>
<accession>A0A1U7WRS9</accession>